<organism evidence="1 2">
    <name type="scientific">Stylophora pistillata</name>
    <name type="common">Smooth cauliflower coral</name>
    <dbReference type="NCBI Taxonomy" id="50429"/>
    <lineage>
        <taxon>Eukaryota</taxon>
        <taxon>Metazoa</taxon>
        <taxon>Cnidaria</taxon>
        <taxon>Anthozoa</taxon>
        <taxon>Hexacorallia</taxon>
        <taxon>Scleractinia</taxon>
        <taxon>Astrocoeniina</taxon>
        <taxon>Pocilloporidae</taxon>
        <taxon>Stylophora</taxon>
    </lineage>
</organism>
<reference evidence="2" key="1">
    <citation type="journal article" date="2017" name="bioRxiv">
        <title>Comparative analysis of the genomes of Stylophora pistillata and Acropora digitifera provides evidence for extensive differences between species of corals.</title>
        <authorList>
            <person name="Voolstra C.R."/>
            <person name="Li Y."/>
            <person name="Liew Y.J."/>
            <person name="Baumgarten S."/>
            <person name="Zoccola D."/>
            <person name="Flot J.-F."/>
            <person name="Tambutte S."/>
            <person name="Allemand D."/>
            <person name="Aranda M."/>
        </authorList>
    </citation>
    <scope>NUCLEOTIDE SEQUENCE [LARGE SCALE GENOMIC DNA]</scope>
</reference>
<accession>A0A2B4SRJ6</accession>
<proteinExistence type="predicted"/>
<keyword evidence="2" id="KW-1185">Reference proteome</keyword>
<protein>
    <submittedName>
        <fullName evidence="1">Uncharacterized protein</fullName>
    </submittedName>
</protein>
<sequence length="254" mass="27956">MEHICVRLSKLEMFSAIQKDPNHTITENGVHCLNSDCVLPMCINSKLGNLIKKRTDCKRGKNSKATTDMSLQNVADDKMSSVAANGDVEQWWKDLERLGVLEQLPMTSNTHIDLSAFLYEKNDPSPSHLGAVLRPCFSQGIPLLGNQPQPWIGEVHSSASPVHNLPFLDAGLCQDTQTAVINPFIQSGITKNGTDPLKDTDAYKSAKSGKLFEILSLIFQALEGPHTANLEEYYASALQKALHEIQAVKSLCQQ</sequence>
<name>A0A2B4SRJ6_STYPI</name>
<evidence type="ECO:0000313" key="2">
    <source>
        <dbReference type="Proteomes" id="UP000225706"/>
    </source>
</evidence>
<dbReference type="AlphaFoldDB" id="A0A2B4SRJ6"/>
<gene>
    <name evidence="1" type="ORF">AWC38_SpisGene3450</name>
</gene>
<evidence type="ECO:0000313" key="1">
    <source>
        <dbReference type="EMBL" id="PFX31703.1"/>
    </source>
</evidence>
<dbReference type="EMBL" id="LSMT01000032">
    <property type="protein sequence ID" value="PFX31703.1"/>
    <property type="molecule type" value="Genomic_DNA"/>
</dbReference>
<dbReference type="Proteomes" id="UP000225706">
    <property type="component" value="Unassembled WGS sequence"/>
</dbReference>
<comment type="caution">
    <text evidence="1">The sequence shown here is derived from an EMBL/GenBank/DDBJ whole genome shotgun (WGS) entry which is preliminary data.</text>
</comment>
<dbReference type="OrthoDB" id="10312825at2759"/>